<reference evidence="2" key="1">
    <citation type="submission" date="2017-02" db="EMBL/GenBank/DDBJ databases">
        <authorList>
            <person name="Tafer H."/>
            <person name="Lopandic K."/>
        </authorList>
    </citation>
    <scope>NUCLEOTIDE SEQUENCE [LARGE SCALE GENOMIC DNA]</scope>
    <source>
        <strain evidence="2">CBS 366.77</strain>
    </source>
</reference>
<comment type="caution">
    <text evidence="1">The sequence shown here is derived from an EMBL/GenBank/DDBJ whole genome shotgun (WGS) entry which is preliminary data.</text>
</comment>
<protein>
    <submittedName>
        <fullName evidence="1">Uncharacterized protein</fullName>
    </submittedName>
</protein>
<evidence type="ECO:0000313" key="1">
    <source>
        <dbReference type="EMBL" id="RJE24474.1"/>
    </source>
</evidence>
<accession>A0A3A2ZYN0</accession>
<proteinExistence type="predicted"/>
<dbReference type="Proteomes" id="UP000266188">
    <property type="component" value="Unassembled WGS sequence"/>
</dbReference>
<gene>
    <name evidence="1" type="ORF">PHISCL_03166</name>
</gene>
<evidence type="ECO:0000313" key="2">
    <source>
        <dbReference type="Proteomes" id="UP000266188"/>
    </source>
</evidence>
<name>A0A3A2ZYN0_9EURO</name>
<keyword evidence="2" id="KW-1185">Reference proteome</keyword>
<sequence>MASFQEIPQDFVHGLDLNTQQGRVLGLLGWLRSIAGQALDSCGSLLRPYIRAKDHIKYLEGRLVAANVPFCRYDFSQDYNWFQEAGMDIEQLNHSFNFNSNYPDGLTVTPRRNLFDLLGLASKYEELLGQVGEELSQVGEKLGMVSDDLYSSQP</sequence>
<dbReference type="AlphaFoldDB" id="A0A3A2ZYN0"/>
<dbReference type="EMBL" id="MVGC01000079">
    <property type="protein sequence ID" value="RJE24474.1"/>
    <property type="molecule type" value="Genomic_DNA"/>
</dbReference>
<organism evidence="1 2">
    <name type="scientific">Aspergillus sclerotialis</name>
    <dbReference type="NCBI Taxonomy" id="2070753"/>
    <lineage>
        <taxon>Eukaryota</taxon>
        <taxon>Fungi</taxon>
        <taxon>Dikarya</taxon>
        <taxon>Ascomycota</taxon>
        <taxon>Pezizomycotina</taxon>
        <taxon>Eurotiomycetes</taxon>
        <taxon>Eurotiomycetidae</taxon>
        <taxon>Eurotiales</taxon>
        <taxon>Aspergillaceae</taxon>
        <taxon>Aspergillus</taxon>
        <taxon>Aspergillus subgen. Polypaecilum</taxon>
    </lineage>
</organism>